<feature type="transmembrane region" description="Helical" evidence="1">
    <location>
        <begin position="15"/>
        <end position="35"/>
    </location>
</feature>
<keyword evidence="1" id="KW-0812">Transmembrane</keyword>
<name>A0A517W2T5_9PLAN</name>
<dbReference type="Proteomes" id="UP000318704">
    <property type="component" value="Chromosome"/>
</dbReference>
<dbReference type="RefSeq" id="WP_144989231.1">
    <property type="nucleotide sequence ID" value="NZ_CP037920.1"/>
</dbReference>
<feature type="transmembrane region" description="Helical" evidence="1">
    <location>
        <begin position="224"/>
        <end position="245"/>
    </location>
</feature>
<evidence type="ECO:0000313" key="2">
    <source>
        <dbReference type="EMBL" id="QDT99581.1"/>
    </source>
</evidence>
<evidence type="ECO:0000313" key="3">
    <source>
        <dbReference type="Proteomes" id="UP000318704"/>
    </source>
</evidence>
<proteinExistence type="predicted"/>
<feature type="transmembrane region" description="Helical" evidence="1">
    <location>
        <begin position="122"/>
        <end position="150"/>
    </location>
</feature>
<dbReference type="KEGG" id="gaw:V144x_50930"/>
<reference evidence="2 3" key="1">
    <citation type="submission" date="2019-03" db="EMBL/GenBank/DDBJ databases">
        <title>Deep-cultivation of Planctomycetes and their phenomic and genomic characterization uncovers novel biology.</title>
        <authorList>
            <person name="Wiegand S."/>
            <person name="Jogler M."/>
            <person name="Boedeker C."/>
            <person name="Pinto D."/>
            <person name="Vollmers J."/>
            <person name="Rivas-Marin E."/>
            <person name="Kohn T."/>
            <person name="Peeters S.H."/>
            <person name="Heuer A."/>
            <person name="Rast P."/>
            <person name="Oberbeckmann S."/>
            <person name="Bunk B."/>
            <person name="Jeske O."/>
            <person name="Meyerdierks A."/>
            <person name="Storesund J.E."/>
            <person name="Kallscheuer N."/>
            <person name="Luecker S."/>
            <person name="Lage O.M."/>
            <person name="Pohl T."/>
            <person name="Merkel B.J."/>
            <person name="Hornburger P."/>
            <person name="Mueller R.-W."/>
            <person name="Bruemmer F."/>
            <person name="Labrenz M."/>
            <person name="Spormann A.M."/>
            <person name="Op den Camp H."/>
            <person name="Overmann J."/>
            <person name="Amann R."/>
            <person name="Jetten M.S.M."/>
            <person name="Mascher T."/>
            <person name="Medema M.H."/>
            <person name="Devos D.P."/>
            <person name="Kaster A.-K."/>
            <person name="Ovreas L."/>
            <person name="Rohde M."/>
            <person name="Galperin M.Y."/>
            <person name="Jogler C."/>
        </authorList>
    </citation>
    <scope>NUCLEOTIDE SEQUENCE [LARGE SCALE GENOMIC DNA]</scope>
    <source>
        <strain evidence="2 3">V144</strain>
    </source>
</reference>
<dbReference type="Gene3D" id="1.20.120.1200">
    <property type="entry name" value="NADH-ubiquinone/plastoquinone oxidoreductase chain 6, subunit NuoJ"/>
    <property type="match status" value="1"/>
</dbReference>
<feature type="transmembrane region" description="Helical" evidence="1">
    <location>
        <begin position="79"/>
        <end position="101"/>
    </location>
</feature>
<keyword evidence="1" id="KW-1133">Transmembrane helix</keyword>
<keyword evidence="1" id="KW-0472">Membrane</keyword>
<dbReference type="EMBL" id="CP037920">
    <property type="protein sequence ID" value="QDT99581.1"/>
    <property type="molecule type" value="Genomic_DNA"/>
</dbReference>
<organism evidence="2 3">
    <name type="scientific">Gimesia aquarii</name>
    <dbReference type="NCBI Taxonomy" id="2527964"/>
    <lineage>
        <taxon>Bacteria</taxon>
        <taxon>Pseudomonadati</taxon>
        <taxon>Planctomycetota</taxon>
        <taxon>Planctomycetia</taxon>
        <taxon>Planctomycetales</taxon>
        <taxon>Planctomycetaceae</taxon>
        <taxon>Gimesia</taxon>
    </lineage>
</organism>
<gene>
    <name evidence="2" type="ORF">V144x_50930</name>
</gene>
<dbReference type="AlphaFoldDB" id="A0A517W2T5"/>
<protein>
    <submittedName>
        <fullName evidence="2">Uncharacterized protein</fullName>
    </submittedName>
</protein>
<accession>A0A517W2T5</accession>
<feature type="transmembrane region" description="Helical" evidence="1">
    <location>
        <begin position="47"/>
        <end position="64"/>
    </location>
</feature>
<dbReference type="InterPro" id="IPR042106">
    <property type="entry name" value="Nuo/plastoQ_OxRdtase_6_NuoJ"/>
</dbReference>
<sequence>MDELLFYLPGSADNLPFLTLAVLVLLIITGIYGYVSTQTSSATKLRWGWPALSMLALAILFFWFGQPLSEEQSTRPSEIVILVSQFLTGMIVLGSAAAAVLSSDLKWSMTAATISFMTSGLLFLQTAVLPVVLLCWLISGGSVILFLWHGVTHQDIDSESTEHQTPFREPFLSCLVCGLLLCSCLWVVHREWGSTSTHSIEAAETTTVLSTVLIQRFLTEHWPTFILILIFIAASFVGVSHLLALQTESTRSNQNHNREAH</sequence>
<evidence type="ECO:0000256" key="1">
    <source>
        <dbReference type="SAM" id="Phobius"/>
    </source>
</evidence>